<dbReference type="EMBL" id="LK996017">
    <property type="protein sequence ID" value="CDX04721.1"/>
    <property type="molecule type" value="Genomic_DNA"/>
</dbReference>
<dbReference type="PATRIC" id="fig|49338.4.peg.5199"/>
<accession>A0A098BA26</accession>
<organism evidence="1">
    <name type="scientific">Desulfitobacterium hafniense</name>
    <name type="common">Desulfitobacterium frappieri</name>
    <dbReference type="NCBI Taxonomy" id="49338"/>
    <lineage>
        <taxon>Bacteria</taxon>
        <taxon>Bacillati</taxon>
        <taxon>Bacillota</taxon>
        <taxon>Clostridia</taxon>
        <taxon>Eubacteriales</taxon>
        <taxon>Desulfitobacteriaceae</taxon>
        <taxon>Desulfitobacterium</taxon>
    </lineage>
</organism>
<name>A0A098BA26_DESHA</name>
<protein>
    <submittedName>
        <fullName evidence="1">Uncharacterized protein</fullName>
    </submittedName>
</protein>
<gene>
    <name evidence="1" type="ORF">DPCES_4835</name>
</gene>
<reference evidence="1" key="1">
    <citation type="submission" date="2014-07" db="EMBL/GenBank/DDBJ databases">
        <authorList>
            <person name="Hornung V.Bastian."/>
        </authorList>
    </citation>
    <scope>NUCLEOTIDE SEQUENCE</scope>
    <source>
        <strain evidence="1">PCE-S</strain>
    </source>
</reference>
<sequence length="88" mass="9846">MSFQSDFQILHGEIKKLGKLDQHNISGSKKFSVLKDQILTVLEVSFGKTSREYRIVELTKSPVTVLKVMNHIVARSATLTCQSIAVNI</sequence>
<evidence type="ECO:0000313" key="1">
    <source>
        <dbReference type="EMBL" id="CDX04721.1"/>
    </source>
</evidence>
<dbReference type="AlphaFoldDB" id="A0A098BA26"/>
<proteinExistence type="predicted"/>
<dbReference type="RefSeq" id="WP_005808371.1">
    <property type="nucleotide sequence ID" value="NZ_CABKQQ010000010.1"/>
</dbReference>